<dbReference type="Proteomes" id="UP000217343">
    <property type="component" value="Chromosome"/>
</dbReference>
<dbReference type="RefSeq" id="WP_157757542.1">
    <property type="nucleotide sequence ID" value="NZ_CP022203.1"/>
</dbReference>
<dbReference type="KEGG" id="mmas:MYMAC_004817"/>
<protein>
    <submittedName>
        <fullName evidence="1">Uncharacterized protein</fullName>
    </submittedName>
</protein>
<name>A0A250K1F1_9BACT</name>
<dbReference type="OrthoDB" id="9987965at2"/>
<evidence type="ECO:0000313" key="2">
    <source>
        <dbReference type="Proteomes" id="UP000217343"/>
    </source>
</evidence>
<reference evidence="1 2" key="1">
    <citation type="submission" date="2017-06" db="EMBL/GenBank/DDBJ databases">
        <title>Sequencing and comparative analysis of myxobacterial genomes.</title>
        <authorList>
            <person name="Rupp O."/>
            <person name="Goesmann A."/>
            <person name="Sogaard-Andersen L."/>
        </authorList>
    </citation>
    <scope>NUCLEOTIDE SEQUENCE [LARGE SCALE GENOMIC DNA]</scope>
    <source>
        <strain evidence="1 2">DSM 14697</strain>
    </source>
</reference>
<dbReference type="EMBL" id="CP022203">
    <property type="protein sequence ID" value="ATB49176.1"/>
    <property type="molecule type" value="Genomic_DNA"/>
</dbReference>
<sequence length="109" mass="11563">MHLLGSWMRRALGGGRARAIAQHVSAFRARPREPAHGESLEAISAKERHISGNGVIIQITVGSTVSSVFQGAGTHAQYSLGTAGVSTRRRLDITNASGDSFHVGCRWGV</sequence>
<proteinExistence type="predicted"/>
<dbReference type="AlphaFoldDB" id="A0A250K1F1"/>
<keyword evidence="2" id="KW-1185">Reference proteome</keyword>
<organism evidence="1 2">
    <name type="scientific">Corallococcus macrosporus DSM 14697</name>
    <dbReference type="NCBI Taxonomy" id="1189310"/>
    <lineage>
        <taxon>Bacteria</taxon>
        <taxon>Pseudomonadati</taxon>
        <taxon>Myxococcota</taxon>
        <taxon>Myxococcia</taxon>
        <taxon>Myxococcales</taxon>
        <taxon>Cystobacterineae</taxon>
        <taxon>Myxococcaceae</taxon>
        <taxon>Corallococcus</taxon>
    </lineage>
</organism>
<accession>A0A250K1F1</accession>
<evidence type="ECO:0000313" key="1">
    <source>
        <dbReference type="EMBL" id="ATB49176.1"/>
    </source>
</evidence>
<gene>
    <name evidence="1" type="ORF">MYMAC_004817</name>
</gene>